<keyword evidence="2" id="KW-1185">Reference proteome</keyword>
<dbReference type="OrthoDB" id="1684493at2759"/>
<evidence type="ECO:0000313" key="2">
    <source>
        <dbReference type="Proteomes" id="UP000447434"/>
    </source>
</evidence>
<proteinExistence type="predicted"/>
<reference evidence="2" key="1">
    <citation type="journal article" date="2020" name="Nat. Commun.">
        <title>Genome sequence of the cluster root forming white lupin.</title>
        <authorList>
            <person name="Hufnagel B."/>
            <person name="Marques A."/>
            <person name="Soriano A."/>
            <person name="Marques L."/>
            <person name="Divol F."/>
            <person name="Doumas P."/>
            <person name="Sallet E."/>
            <person name="Mancinotti D."/>
            <person name="Carrere S."/>
            <person name="Marande W."/>
            <person name="Arribat S."/>
            <person name="Keller J."/>
            <person name="Huneau C."/>
            <person name="Blein T."/>
            <person name="Aime D."/>
            <person name="Laguerre M."/>
            <person name="Taylor J."/>
            <person name="Schubert V."/>
            <person name="Nelson M."/>
            <person name="Geu-Flores F."/>
            <person name="Crespi M."/>
            <person name="Gallardo-Guerrero K."/>
            <person name="Delaux P.-M."/>
            <person name="Salse J."/>
            <person name="Berges H."/>
            <person name="Guyot R."/>
            <person name="Gouzy J."/>
            <person name="Peret B."/>
        </authorList>
    </citation>
    <scope>NUCLEOTIDE SEQUENCE [LARGE SCALE GENOMIC DNA]</scope>
    <source>
        <strain evidence="2">cv. Amiga</strain>
    </source>
</reference>
<protein>
    <submittedName>
        <fullName evidence="1">Uncharacterized protein</fullName>
    </submittedName>
</protein>
<evidence type="ECO:0000313" key="1">
    <source>
        <dbReference type="EMBL" id="KAE9615184.1"/>
    </source>
</evidence>
<gene>
    <name evidence="1" type="ORF">Lalb_Chr04g0252601</name>
</gene>
<dbReference type="AlphaFoldDB" id="A0A6A4QQF7"/>
<sequence length="57" mass="6849">MGIVKDKKRWPLWSALWFATIWTTWLSRNGFIFNTSKHTPNHIFESAVVKSWLWIKS</sequence>
<accession>A0A6A4QQF7</accession>
<comment type="caution">
    <text evidence="1">The sequence shown here is derived from an EMBL/GenBank/DDBJ whole genome shotgun (WGS) entry which is preliminary data.</text>
</comment>
<organism evidence="1 2">
    <name type="scientific">Lupinus albus</name>
    <name type="common">White lupine</name>
    <name type="synonym">Lupinus termis</name>
    <dbReference type="NCBI Taxonomy" id="3870"/>
    <lineage>
        <taxon>Eukaryota</taxon>
        <taxon>Viridiplantae</taxon>
        <taxon>Streptophyta</taxon>
        <taxon>Embryophyta</taxon>
        <taxon>Tracheophyta</taxon>
        <taxon>Spermatophyta</taxon>
        <taxon>Magnoliopsida</taxon>
        <taxon>eudicotyledons</taxon>
        <taxon>Gunneridae</taxon>
        <taxon>Pentapetalae</taxon>
        <taxon>rosids</taxon>
        <taxon>fabids</taxon>
        <taxon>Fabales</taxon>
        <taxon>Fabaceae</taxon>
        <taxon>Papilionoideae</taxon>
        <taxon>50 kb inversion clade</taxon>
        <taxon>genistoids sensu lato</taxon>
        <taxon>core genistoids</taxon>
        <taxon>Genisteae</taxon>
        <taxon>Lupinus</taxon>
    </lineage>
</organism>
<dbReference type="Proteomes" id="UP000447434">
    <property type="component" value="Chromosome 4"/>
</dbReference>
<name>A0A6A4QQF7_LUPAL</name>
<dbReference type="EMBL" id="WOCE01000004">
    <property type="protein sequence ID" value="KAE9615184.1"/>
    <property type="molecule type" value="Genomic_DNA"/>
</dbReference>